<evidence type="ECO:0000256" key="1">
    <source>
        <dbReference type="SAM" id="MobiDB-lite"/>
    </source>
</evidence>
<gene>
    <name evidence="3" type="ORF">FHS03_001914</name>
</gene>
<keyword evidence="2" id="KW-1133">Transmembrane helix</keyword>
<protein>
    <submittedName>
        <fullName evidence="3">Mg2+ and Co2+ transporter CorA</fullName>
    </submittedName>
</protein>
<evidence type="ECO:0000313" key="4">
    <source>
        <dbReference type="Proteomes" id="UP000541535"/>
    </source>
</evidence>
<keyword evidence="4" id="KW-1185">Reference proteome</keyword>
<sequence>MSEHLPPPQLDRPKSPTEDEKTETRLTRVETIVDYLAKAIERLERRMDDGFTALRTEHRADIAELRQELNEFRKEVATHMRWLLGIVFASFMSLLAMMAKINNLL</sequence>
<comment type="caution">
    <text evidence="3">The sequence shown here is derived from an EMBL/GenBank/DDBJ whole genome shotgun (WGS) entry which is preliminary data.</text>
</comment>
<evidence type="ECO:0000256" key="2">
    <source>
        <dbReference type="SAM" id="Phobius"/>
    </source>
</evidence>
<keyword evidence="2" id="KW-0812">Transmembrane</keyword>
<dbReference type="AlphaFoldDB" id="A0A7W5B982"/>
<feature type="region of interest" description="Disordered" evidence="1">
    <location>
        <begin position="1"/>
        <end position="24"/>
    </location>
</feature>
<dbReference type="EMBL" id="JACHXD010000004">
    <property type="protein sequence ID" value="MBB3118869.1"/>
    <property type="molecule type" value="Genomic_DNA"/>
</dbReference>
<accession>A0A7W5B982</accession>
<dbReference type="RefSeq" id="WP_183440744.1">
    <property type="nucleotide sequence ID" value="NZ_JACHXD010000004.1"/>
</dbReference>
<keyword evidence="2" id="KW-0472">Membrane</keyword>
<organism evidence="3 4">
    <name type="scientific">Pseudoduganella violacea</name>
    <dbReference type="NCBI Taxonomy" id="1715466"/>
    <lineage>
        <taxon>Bacteria</taxon>
        <taxon>Pseudomonadati</taxon>
        <taxon>Pseudomonadota</taxon>
        <taxon>Betaproteobacteria</taxon>
        <taxon>Burkholderiales</taxon>
        <taxon>Oxalobacteraceae</taxon>
        <taxon>Telluria group</taxon>
        <taxon>Pseudoduganella</taxon>
    </lineage>
</organism>
<reference evidence="3 4" key="1">
    <citation type="submission" date="2020-08" db="EMBL/GenBank/DDBJ databases">
        <title>Genomic Encyclopedia of Type Strains, Phase III (KMG-III): the genomes of soil and plant-associated and newly described type strains.</title>
        <authorList>
            <person name="Whitman W."/>
        </authorList>
    </citation>
    <scope>NUCLEOTIDE SEQUENCE [LARGE SCALE GENOMIC DNA]</scope>
    <source>
        <strain evidence="3 4">CECT 8897</strain>
    </source>
</reference>
<evidence type="ECO:0000313" key="3">
    <source>
        <dbReference type="EMBL" id="MBB3118869.1"/>
    </source>
</evidence>
<dbReference type="Proteomes" id="UP000541535">
    <property type="component" value="Unassembled WGS sequence"/>
</dbReference>
<feature type="compositionally biased region" description="Pro residues" evidence="1">
    <location>
        <begin position="1"/>
        <end position="10"/>
    </location>
</feature>
<name>A0A7W5B982_9BURK</name>
<feature type="compositionally biased region" description="Basic and acidic residues" evidence="1">
    <location>
        <begin position="11"/>
        <end position="24"/>
    </location>
</feature>
<feature type="transmembrane region" description="Helical" evidence="2">
    <location>
        <begin position="82"/>
        <end position="101"/>
    </location>
</feature>
<proteinExistence type="predicted"/>